<dbReference type="PANTHER" id="PTHR40465">
    <property type="entry name" value="CHROMOSOME 1, WHOLE GENOME SHOTGUN SEQUENCE"/>
    <property type="match status" value="1"/>
</dbReference>
<dbReference type="EMBL" id="KV418086">
    <property type="protein sequence ID" value="KZP03371.1"/>
    <property type="molecule type" value="Genomic_DNA"/>
</dbReference>
<gene>
    <name evidence="4" type="ORF">FIBSPDRAFT_905071</name>
</gene>
<dbReference type="OrthoDB" id="3251949at2759"/>
<dbReference type="Proteomes" id="UP000076532">
    <property type="component" value="Unassembled WGS sequence"/>
</dbReference>
<feature type="transmembrane region" description="Helical" evidence="2">
    <location>
        <begin position="162"/>
        <end position="189"/>
    </location>
</feature>
<keyword evidence="2" id="KW-1133">Transmembrane helix</keyword>
<keyword evidence="2" id="KW-0472">Membrane</keyword>
<name>A0A167TWX8_9AGAM</name>
<feature type="transmembrane region" description="Helical" evidence="2">
    <location>
        <begin position="201"/>
        <end position="221"/>
    </location>
</feature>
<dbReference type="Pfam" id="PF20152">
    <property type="entry name" value="DUF6534"/>
    <property type="match status" value="1"/>
</dbReference>
<proteinExistence type="predicted"/>
<feature type="compositionally biased region" description="Polar residues" evidence="1">
    <location>
        <begin position="275"/>
        <end position="287"/>
    </location>
</feature>
<reference evidence="4 5" key="1">
    <citation type="journal article" date="2016" name="Mol. Biol. Evol.">
        <title>Comparative Genomics of Early-Diverging Mushroom-Forming Fungi Provides Insights into the Origins of Lignocellulose Decay Capabilities.</title>
        <authorList>
            <person name="Nagy L.G."/>
            <person name="Riley R."/>
            <person name="Tritt A."/>
            <person name="Adam C."/>
            <person name="Daum C."/>
            <person name="Floudas D."/>
            <person name="Sun H."/>
            <person name="Yadav J.S."/>
            <person name="Pangilinan J."/>
            <person name="Larsson K.H."/>
            <person name="Matsuura K."/>
            <person name="Barry K."/>
            <person name="Labutti K."/>
            <person name="Kuo R."/>
            <person name="Ohm R.A."/>
            <person name="Bhattacharya S.S."/>
            <person name="Shirouzu T."/>
            <person name="Yoshinaga Y."/>
            <person name="Martin F.M."/>
            <person name="Grigoriev I.V."/>
            <person name="Hibbett D.S."/>
        </authorList>
    </citation>
    <scope>NUCLEOTIDE SEQUENCE [LARGE SCALE GENOMIC DNA]</scope>
    <source>
        <strain evidence="4 5">CBS 109695</strain>
    </source>
</reference>
<keyword evidence="2" id="KW-0812">Transmembrane</keyword>
<dbReference type="InterPro" id="IPR045339">
    <property type="entry name" value="DUF6534"/>
</dbReference>
<evidence type="ECO:0000313" key="4">
    <source>
        <dbReference type="EMBL" id="KZP03371.1"/>
    </source>
</evidence>
<protein>
    <recommendedName>
        <fullName evidence="3">DUF6534 domain-containing protein</fullName>
    </recommendedName>
</protein>
<feature type="domain" description="DUF6534" evidence="3">
    <location>
        <begin position="134"/>
        <end position="225"/>
    </location>
</feature>
<evidence type="ECO:0000259" key="3">
    <source>
        <dbReference type="Pfam" id="PF20152"/>
    </source>
</evidence>
<organism evidence="4 5">
    <name type="scientific">Athelia psychrophila</name>
    <dbReference type="NCBI Taxonomy" id="1759441"/>
    <lineage>
        <taxon>Eukaryota</taxon>
        <taxon>Fungi</taxon>
        <taxon>Dikarya</taxon>
        <taxon>Basidiomycota</taxon>
        <taxon>Agaricomycotina</taxon>
        <taxon>Agaricomycetes</taxon>
        <taxon>Agaricomycetidae</taxon>
        <taxon>Atheliales</taxon>
        <taxon>Atheliaceae</taxon>
        <taxon>Athelia</taxon>
    </lineage>
</organism>
<feature type="region of interest" description="Disordered" evidence="1">
    <location>
        <begin position="252"/>
        <end position="288"/>
    </location>
</feature>
<dbReference type="PANTHER" id="PTHR40465:SF1">
    <property type="entry name" value="DUF6534 DOMAIN-CONTAINING PROTEIN"/>
    <property type="match status" value="1"/>
</dbReference>
<evidence type="ECO:0000256" key="1">
    <source>
        <dbReference type="SAM" id="MobiDB-lite"/>
    </source>
</evidence>
<keyword evidence="5" id="KW-1185">Reference proteome</keyword>
<dbReference type="AlphaFoldDB" id="A0A167TWX8"/>
<sequence length="306" mass="34128">MFCGRGRLAVGFATCSLQTVLEDYKVWAVLIHGQIWEQQGMFWTEPFLNGLIVSLCSGFLIRRCWKVTGKKYWILAVLGTVLLGLFATNTFESITIGIESRYMAKLNKIADQRATAQEQLRPLVIAWSIWSYGSFALDVILTAILTVYFWRSRTGLTSSNTVLFKLTAIAWETALLPAISMLTAISLFGSNRNEDGAINQIPYFFFVMTGKLYTVGFLRTLNVRTKLRERLHSQDLGRVSLGNWTWDQAAKDPDNSTRASIGSTLVDPTARDPSITASTLSTENPFTSPHMVAQEQGLSFDMAGPL</sequence>
<accession>A0A167TWX8</accession>
<feature type="transmembrane region" description="Helical" evidence="2">
    <location>
        <begin position="72"/>
        <end position="91"/>
    </location>
</feature>
<evidence type="ECO:0000256" key="2">
    <source>
        <dbReference type="SAM" id="Phobius"/>
    </source>
</evidence>
<dbReference type="STRING" id="436010.A0A167TWX8"/>
<feature type="transmembrane region" description="Helical" evidence="2">
    <location>
        <begin position="129"/>
        <end position="150"/>
    </location>
</feature>
<evidence type="ECO:0000313" key="5">
    <source>
        <dbReference type="Proteomes" id="UP000076532"/>
    </source>
</evidence>